<evidence type="ECO:0000256" key="2">
    <source>
        <dbReference type="ARBA" id="ARBA00022692"/>
    </source>
</evidence>
<sequence length="321" mass="35000">MQYIMLSTRTILWTALGLVTSISARKTSIYIDQIPQYSKLPPCAENRLSAIVRAQSSGCGDNQGLTSFSCFCLDQSTMMASIISKDVQSMCEATMTANGPVSLVTPLPQVMEAIDVFNSYCERKTELSLYQEKTSTDGLSAVTVTATPTPSPTSTIASSTSPPTQAPQTPQPPQAPPPNQKTVPIAAIIAPVTVAVVAIAAAIALFFWRRRRRSPPEYDQPQLFEVPNNAIPYIPSKKNEPAFQVTPMGHGHDVQTQHSEWHGGGQGVWRNASNERFKLENKETAEPVELDSGGNVEFKKSEKNEKGGWMTRRENGAGEKK</sequence>
<dbReference type="AlphaFoldDB" id="A0A9W4UQ03"/>
<keyword evidence="4 6" id="KW-0472">Membrane</keyword>
<evidence type="ECO:0008006" key="10">
    <source>
        <dbReference type="Google" id="ProtNLM"/>
    </source>
</evidence>
<protein>
    <recommendedName>
        <fullName evidence="10">Extracellular membrane protein CFEM domain-containing protein</fullName>
    </recommendedName>
</protein>
<dbReference type="GO" id="GO:0071944">
    <property type="term" value="C:cell periphery"/>
    <property type="evidence" value="ECO:0007669"/>
    <property type="project" value="UniProtKB-ARBA"/>
</dbReference>
<comment type="caution">
    <text evidence="8">The sequence shown here is derived from an EMBL/GenBank/DDBJ whole genome shotgun (WGS) entry which is preliminary data.</text>
</comment>
<dbReference type="PANTHER" id="PTHR15549">
    <property type="entry name" value="PAIRED IMMUNOGLOBULIN-LIKE TYPE 2 RECEPTOR"/>
    <property type="match status" value="1"/>
</dbReference>
<name>A0A9W4UQ03_9PLEO</name>
<dbReference type="InterPro" id="IPR051694">
    <property type="entry name" value="Immunoregulatory_rcpt-like"/>
</dbReference>
<organism evidence="8 9">
    <name type="scientific">Periconia digitata</name>
    <dbReference type="NCBI Taxonomy" id="1303443"/>
    <lineage>
        <taxon>Eukaryota</taxon>
        <taxon>Fungi</taxon>
        <taxon>Dikarya</taxon>
        <taxon>Ascomycota</taxon>
        <taxon>Pezizomycotina</taxon>
        <taxon>Dothideomycetes</taxon>
        <taxon>Pleosporomycetidae</taxon>
        <taxon>Pleosporales</taxon>
        <taxon>Massarineae</taxon>
        <taxon>Periconiaceae</taxon>
        <taxon>Periconia</taxon>
    </lineage>
</organism>
<evidence type="ECO:0000256" key="6">
    <source>
        <dbReference type="SAM" id="Phobius"/>
    </source>
</evidence>
<dbReference type="Proteomes" id="UP001152607">
    <property type="component" value="Unassembled WGS sequence"/>
</dbReference>
<comment type="subcellular location">
    <subcellularLocation>
        <location evidence="1">Membrane</location>
        <topology evidence="1">Single-pass membrane protein</topology>
    </subcellularLocation>
</comment>
<dbReference type="GO" id="GO:0016020">
    <property type="term" value="C:membrane"/>
    <property type="evidence" value="ECO:0007669"/>
    <property type="project" value="UniProtKB-SubCell"/>
</dbReference>
<feature type="region of interest" description="Disordered" evidence="5">
    <location>
        <begin position="280"/>
        <end position="321"/>
    </location>
</feature>
<evidence type="ECO:0000256" key="7">
    <source>
        <dbReference type="SAM" id="SignalP"/>
    </source>
</evidence>
<feature type="region of interest" description="Disordered" evidence="5">
    <location>
        <begin position="142"/>
        <end position="180"/>
    </location>
</feature>
<dbReference type="PANTHER" id="PTHR15549:SF26">
    <property type="entry name" value="AXIAL BUDDING PATTERN PROTEIN 2-RELATED"/>
    <property type="match status" value="1"/>
</dbReference>
<evidence type="ECO:0000256" key="3">
    <source>
        <dbReference type="ARBA" id="ARBA00022989"/>
    </source>
</evidence>
<proteinExistence type="predicted"/>
<feature type="transmembrane region" description="Helical" evidence="6">
    <location>
        <begin position="185"/>
        <end position="208"/>
    </location>
</feature>
<evidence type="ECO:0000256" key="1">
    <source>
        <dbReference type="ARBA" id="ARBA00004167"/>
    </source>
</evidence>
<reference evidence="8" key="1">
    <citation type="submission" date="2023-01" db="EMBL/GenBank/DDBJ databases">
        <authorList>
            <person name="Van Ghelder C."/>
            <person name="Rancurel C."/>
        </authorList>
    </citation>
    <scope>NUCLEOTIDE SEQUENCE</scope>
    <source>
        <strain evidence="8">CNCM I-4278</strain>
    </source>
</reference>
<keyword evidence="9" id="KW-1185">Reference proteome</keyword>
<keyword evidence="3 6" id="KW-1133">Transmembrane helix</keyword>
<feature type="compositionally biased region" description="Pro residues" evidence="5">
    <location>
        <begin position="169"/>
        <end position="179"/>
    </location>
</feature>
<dbReference type="EMBL" id="CAOQHR010000008">
    <property type="protein sequence ID" value="CAI6338263.1"/>
    <property type="molecule type" value="Genomic_DNA"/>
</dbReference>
<feature type="compositionally biased region" description="Low complexity" evidence="5">
    <location>
        <begin position="142"/>
        <end position="168"/>
    </location>
</feature>
<evidence type="ECO:0000256" key="4">
    <source>
        <dbReference type="ARBA" id="ARBA00023136"/>
    </source>
</evidence>
<evidence type="ECO:0000313" key="8">
    <source>
        <dbReference type="EMBL" id="CAI6338263.1"/>
    </source>
</evidence>
<evidence type="ECO:0000313" key="9">
    <source>
        <dbReference type="Proteomes" id="UP001152607"/>
    </source>
</evidence>
<dbReference type="OrthoDB" id="3794517at2759"/>
<gene>
    <name evidence="8" type="ORF">PDIGIT_LOCUS11390</name>
</gene>
<accession>A0A9W4UQ03</accession>
<feature type="chain" id="PRO_5040892390" description="Extracellular membrane protein CFEM domain-containing protein" evidence="7">
    <location>
        <begin position="25"/>
        <end position="321"/>
    </location>
</feature>
<keyword evidence="2 6" id="KW-0812">Transmembrane</keyword>
<keyword evidence="7" id="KW-0732">Signal</keyword>
<evidence type="ECO:0000256" key="5">
    <source>
        <dbReference type="SAM" id="MobiDB-lite"/>
    </source>
</evidence>
<feature type="compositionally biased region" description="Basic and acidic residues" evidence="5">
    <location>
        <begin position="297"/>
        <end position="321"/>
    </location>
</feature>
<feature type="signal peptide" evidence="7">
    <location>
        <begin position="1"/>
        <end position="24"/>
    </location>
</feature>